<name>A0ABN7W9Y6_GIGMA</name>
<keyword evidence="2" id="KW-1185">Reference proteome</keyword>
<protein>
    <submittedName>
        <fullName evidence="1">43104_t:CDS:1</fullName>
    </submittedName>
</protein>
<comment type="caution">
    <text evidence="1">The sequence shown here is derived from an EMBL/GenBank/DDBJ whole genome shotgun (WGS) entry which is preliminary data.</text>
</comment>
<organism evidence="1 2">
    <name type="scientific">Gigaspora margarita</name>
    <dbReference type="NCBI Taxonomy" id="4874"/>
    <lineage>
        <taxon>Eukaryota</taxon>
        <taxon>Fungi</taxon>
        <taxon>Fungi incertae sedis</taxon>
        <taxon>Mucoromycota</taxon>
        <taxon>Glomeromycotina</taxon>
        <taxon>Glomeromycetes</taxon>
        <taxon>Diversisporales</taxon>
        <taxon>Gigasporaceae</taxon>
        <taxon>Gigaspora</taxon>
    </lineage>
</organism>
<reference evidence="1 2" key="1">
    <citation type="submission" date="2021-06" db="EMBL/GenBank/DDBJ databases">
        <authorList>
            <person name="Kallberg Y."/>
            <person name="Tangrot J."/>
            <person name="Rosling A."/>
        </authorList>
    </citation>
    <scope>NUCLEOTIDE SEQUENCE [LARGE SCALE GENOMIC DNA]</scope>
    <source>
        <strain evidence="1 2">120-4 pot B 10/14</strain>
    </source>
</reference>
<dbReference type="EMBL" id="CAJVQB010034680">
    <property type="protein sequence ID" value="CAG8821506.1"/>
    <property type="molecule type" value="Genomic_DNA"/>
</dbReference>
<dbReference type="Proteomes" id="UP000789901">
    <property type="component" value="Unassembled WGS sequence"/>
</dbReference>
<gene>
    <name evidence="1" type="ORF">GMARGA_LOCUS27844</name>
</gene>
<sequence length="205" mass="24762">MNPQIEILKIQKRKLIKQDDFLKKKPKTFIESKMNESANKVKNVHFLTSVLNYINNPCTFFFVSLVLNYGNELLNLMIFGKTYDSFEFDPPNPQSRKYKTYYSIFLKNLDILQDYCLDRWNFYKPTSIFKTKVNYNFCEYLVNKLEPLVDSSVVEVIRNLYKILNEKDLYIEKYRGIVKNYDFPKNLQYNRDFNYNSDDEIGYFY</sequence>
<evidence type="ECO:0000313" key="2">
    <source>
        <dbReference type="Proteomes" id="UP000789901"/>
    </source>
</evidence>
<accession>A0ABN7W9Y6</accession>
<feature type="non-terminal residue" evidence="1">
    <location>
        <position position="205"/>
    </location>
</feature>
<evidence type="ECO:0000313" key="1">
    <source>
        <dbReference type="EMBL" id="CAG8821506.1"/>
    </source>
</evidence>
<proteinExistence type="predicted"/>